<evidence type="ECO:0000256" key="5">
    <source>
        <dbReference type="ARBA" id="ARBA00022729"/>
    </source>
</evidence>
<feature type="transmembrane region" description="Helical" evidence="9">
    <location>
        <begin position="262"/>
        <end position="284"/>
    </location>
</feature>
<feature type="transmembrane region" description="Helical" evidence="9">
    <location>
        <begin position="290"/>
        <end position="315"/>
    </location>
</feature>
<keyword evidence="8 9" id="KW-0472">Membrane</keyword>
<dbReference type="Pfam" id="PF05751">
    <property type="entry name" value="FixH"/>
    <property type="match status" value="1"/>
</dbReference>
<evidence type="ECO:0000259" key="12">
    <source>
        <dbReference type="Pfam" id="PF05425"/>
    </source>
</evidence>
<keyword evidence="6 9" id="KW-1133">Transmembrane helix</keyword>
<dbReference type="InterPro" id="IPR014756">
    <property type="entry name" value="Ig_E-set"/>
</dbReference>
<name>A0ABW4X6F9_9ACTN</name>
<evidence type="ECO:0000256" key="6">
    <source>
        <dbReference type="ARBA" id="ARBA00022989"/>
    </source>
</evidence>
<keyword evidence="4" id="KW-0479">Metal-binding</keyword>
<keyword evidence="7" id="KW-0186">Copper</keyword>
<keyword evidence="3 9" id="KW-0812">Transmembrane</keyword>
<feature type="transmembrane region" description="Helical" evidence="9">
    <location>
        <begin position="228"/>
        <end position="250"/>
    </location>
</feature>
<comment type="subcellular location">
    <subcellularLocation>
        <location evidence="1">Cell membrane</location>
        <topology evidence="1">Multi-pass membrane protein</topology>
    </subcellularLocation>
</comment>
<dbReference type="SUPFAM" id="SSF81296">
    <property type="entry name" value="E set domains"/>
    <property type="match status" value="1"/>
</dbReference>
<feature type="domain" description="Copper resistance protein D" evidence="12">
    <location>
        <begin position="329"/>
        <end position="417"/>
    </location>
</feature>
<dbReference type="PANTHER" id="PTHR34820:SF4">
    <property type="entry name" value="INNER MEMBRANE PROTEIN YEBZ"/>
    <property type="match status" value="1"/>
</dbReference>
<dbReference type="EMBL" id="JBHUHP010000002">
    <property type="protein sequence ID" value="MFD2090639.1"/>
    <property type="molecule type" value="Genomic_DNA"/>
</dbReference>
<evidence type="ECO:0000256" key="2">
    <source>
        <dbReference type="ARBA" id="ARBA00022475"/>
    </source>
</evidence>
<keyword evidence="5 10" id="KW-0732">Signal</keyword>
<feature type="transmembrane region" description="Helical" evidence="9">
    <location>
        <begin position="459"/>
        <end position="478"/>
    </location>
</feature>
<dbReference type="Gene3D" id="2.60.40.1220">
    <property type="match status" value="1"/>
</dbReference>
<evidence type="ECO:0000256" key="10">
    <source>
        <dbReference type="SAM" id="SignalP"/>
    </source>
</evidence>
<keyword evidence="14" id="KW-1185">Reference proteome</keyword>
<evidence type="ECO:0000313" key="14">
    <source>
        <dbReference type="Proteomes" id="UP001597402"/>
    </source>
</evidence>
<keyword evidence="2" id="KW-1003">Cell membrane</keyword>
<dbReference type="InterPro" id="IPR007348">
    <property type="entry name" value="CopC_dom"/>
</dbReference>
<evidence type="ECO:0000256" key="3">
    <source>
        <dbReference type="ARBA" id="ARBA00022692"/>
    </source>
</evidence>
<reference evidence="14" key="1">
    <citation type="journal article" date="2019" name="Int. J. Syst. Evol. Microbiol.">
        <title>The Global Catalogue of Microorganisms (GCM) 10K type strain sequencing project: providing services to taxonomists for standard genome sequencing and annotation.</title>
        <authorList>
            <consortium name="The Broad Institute Genomics Platform"/>
            <consortium name="The Broad Institute Genome Sequencing Center for Infectious Disease"/>
            <person name="Wu L."/>
            <person name="Ma J."/>
        </authorList>
    </citation>
    <scope>NUCLEOTIDE SEQUENCE [LARGE SCALE GENOMIC DNA]</scope>
    <source>
        <strain evidence="14">JCM 3338</strain>
    </source>
</reference>
<feature type="transmembrane region" description="Helical" evidence="9">
    <location>
        <begin position="336"/>
        <end position="354"/>
    </location>
</feature>
<dbReference type="InterPro" id="IPR014755">
    <property type="entry name" value="Cu-Rt/internalin_Ig-like"/>
</dbReference>
<dbReference type="InterPro" id="IPR008457">
    <property type="entry name" value="Cu-R_CopD_dom"/>
</dbReference>
<dbReference type="InterPro" id="IPR032694">
    <property type="entry name" value="CopC/D"/>
</dbReference>
<organism evidence="13 14">
    <name type="scientific">Blastococcus deserti</name>
    <dbReference type="NCBI Taxonomy" id="2259033"/>
    <lineage>
        <taxon>Bacteria</taxon>
        <taxon>Bacillati</taxon>
        <taxon>Actinomycetota</taxon>
        <taxon>Actinomycetes</taxon>
        <taxon>Geodermatophilales</taxon>
        <taxon>Geodermatophilaceae</taxon>
        <taxon>Blastococcus</taxon>
    </lineage>
</organism>
<dbReference type="Pfam" id="PF05425">
    <property type="entry name" value="CopD"/>
    <property type="match status" value="1"/>
</dbReference>
<evidence type="ECO:0000256" key="1">
    <source>
        <dbReference type="ARBA" id="ARBA00004651"/>
    </source>
</evidence>
<evidence type="ECO:0000256" key="4">
    <source>
        <dbReference type="ARBA" id="ARBA00022723"/>
    </source>
</evidence>
<evidence type="ECO:0000313" key="13">
    <source>
        <dbReference type="EMBL" id="MFD2090639.1"/>
    </source>
</evidence>
<feature type="chain" id="PRO_5047383946" evidence="10">
    <location>
        <begin position="24"/>
        <end position="599"/>
    </location>
</feature>
<accession>A0ABW4X6F9</accession>
<dbReference type="PANTHER" id="PTHR34820">
    <property type="entry name" value="INNER MEMBRANE PROTEIN YEBZ"/>
    <property type="match status" value="1"/>
</dbReference>
<feature type="signal peptide" evidence="10">
    <location>
        <begin position="1"/>
        <end position="23"/>
    </location>
</feature>
<evidence type="ECO:0000259" key="11">
    <source>
        <dbReference type="Pfam" id="PF04234"/>
    </source>
</evidence>
<feature type="transmembrane region" description="Helical" evidence="9">
    <location>
        <begin position="152"/>
        <end position="172"/>
    </location>
</feature>
<proteinExistence type="predicted"/>
<comment type="caution">
    <text evidence="13">The sequence shown here is derived from an EMBL/GenBank/DDBJ whole genome shotgun (WGS) entry which is preliminary data.</text>
</comment>
<evidence type="ECO:0000256" key="7">
    <source>
        <dbReference type="ARBA" id="ARBA00023008"/>
    </source>
</evidence>
<evidence type="ECO:0000256" key="8">
    <source>
        <dbReference type="ARBA" id="ARBA00023136"/>
    </source>
</evidence>
<dbReference type="Pfam" id="PF04234">
    <property type="entry name" value="CopC"/>
    <property type="match status" value="1"/>
</dbReference>
<gene>
    <name evidence="13" type="ORF">ACFSHS_03550</name>
</gene>
<protein>
    <submittedName>
        <fullName evidence="13">FixH family protein</fullName>
    </submittedName>
</protein>
<feature type="transmembrane region" description="Helical" evidence="9">
    <location>
        <begin position="184"/>
        <end position="208"/>
    </location>
</feature>
<evidence type="ECO:0000256" key="9">
    <source>
        <dbReference type="SAM" id="Phobius"/>
    </source>
</evidence>
<dbReference type="RefSeq" id="WP_376871827.1">
    <property type="nucleotide sequence ID" value="NZ_JBHUHP010000002.1"/>
</dbReference>
<dbReference type="InterPro" id="IPR008620">
    <property type="entry name" value="FixH"/>
</dbReference>
<dbReference type="Proteomes" id="UP001597402">
    <property type="component" value="Unassembled WGS sequence"/>
</dbReference>
<feature type="domain" description="CopC" evidence="11">
    <location>
        <begin position="29"/>
        <end position="122"/>
    </location>
</feature>
<feature type="transmembrane region" description="Helical" evidence="9">
    <location>
        <begin position="366"/>
        <end position="392"/>
    </location>
</feature>
<sequence length="599" mass="60020">MRRPLALLLALLAAFLVGGVVTAGPAAAHATLVSTDPAEGARLDSAPAEVTLEFSESVSLGAGYARVLASDGARVDAGDAAVDGRFLTVPLPPDLPDDGYLVTYRVVSADSHPISGAYSFVVGEGDLVAADAAGVAPGTDPAVAAALPVGRWLGFAGLALVVGVPVFVQCCWPAGWGADRLRRLTLAGAVAVVAGALLTFLLQGPYAAARGIGSVLDPSLLSATAASATGWTVLARALLAVALAGVLLPAWRRGAPPSTPRVVVAGVLAAGLVLSTAAVGHPVAGPWPGLAVTVAAVHAAGMAVWLGGLAALLAVVLRAGTPAGDLAGVLSPWSRIAFGAVAALVVTGAVQAVREVESPTALFATTYGWVLVAKLLLVAVLLAAAGVSRVWVQQRLGVRRPRPGGRRSLTAHAFAAAAGSADGDPAGTGGAVVEQAADLRRRLQSEAAAEHVPALRRSVLVEVAVAVVVLALSAVLVGTPPARSAVARPVDVMLPLQGSGGPSGSVQVSVDPARPGGNTMHLYLFDDSGRPTQPAGITVSLAEPSQEIGPLDVDLEPAGPGHYVADGMTIPGAGTWTLAVSVRLDEFTATTARTEFPVR</sequence>